<evidence type="ECO:0000313" key="2">
    <source>
        <dbReference type="Proteomes" id="UP001320460"/>
    </source>
</evidence>
<accession>A0ABN6LM56</accession>
<evidence type="ECO:0000313" key="1">
    <source>
        <dbReference type="EMBL" id="BDD50248.1"/>
    </source>
</evidence>
<protein>
    <submittedName>
        <fullName evidence="1">Uncharacterized protein</fullName>
    </submittedName>
</protein>
<organism evidence="1 2">
    <name type="scientific">Phytobacter diazotrophicus</name>
    <dbReference type="NCBI Taxonomy" id="395631"/>
    <lineage>
        <taxon>Bacteria</taxon>
        <taxon>Pseudomonadati</taxon>
        <taxon>Pseudomonadota</taxon>
        <taxon>Gammaproteobacteria</taxon>
        <taxon>Enterobacterales</taxon>
        <taxon>Enterobacteriaceae</taxon>
        <taxon>Phytobacter</taxon>
    </lineage>
</organism>
<gene>
    <name evidence="1" type="ORF">PDTA9734_17350</name>
</gene>
<name>A0ABN6LM56_9ENTR</name>
<proteinExistence type="predicted"/>
<reference evidence="1 2" key="1">
    <citation type="submission" date="2021-12" db="EMBL/GenBank/DDBJ databases">
        <title>Complete genome sequence of Phytobacter diazotrophicus TA9734.</title>
        <authorList>
            <person name="Kubota H."/>
            <person name="Nakayama Y."/>
            <person name="Ariyoshi T."/>
        </authorList>
    </citation>
    <scope>NUCLEOTIDE SEQUENCE [LARGE SCALE GENOMIC DNA]</scope>
    <source>
        <strain evidence="1 2">TA9734</strain>
    </source>
</reference>
<dbReference type="EMBL" id="AP025334">
    <property type="protein sequence ID" value="BDD50248.1"/>
    <property type="molecule type" value="Genomic_DNA"/>
</dbReference>
<dbReference type="Proteomes" id="UP001320460">
    <property type="component" value="Chromosome"/>
</dbReference>
<keyword evidence="2" id="KW-1185">Reference proteome</keyword>
<sequence length="70" mass="8103">MWALPLNQTPELILLINNLPMVNHCVASSEGKRIAERHSEQDPGRKKMTFVTFVCNLSQYRHIKLRKKNG</sequence>